<evidence type="ECO:0008006" key="5">
    <source>
        <dbReference type="Google" id="ProtNLM"/>
    </source>
</evidence>
<keyword evidence="2" id="KW-0812">Transmembrane</keyword>
<feature type="compositionally biased region" description="Basic residues" evidence="1">
    <location>
        <begin position="92"/>
        <end position="102"/>
    </location>
</feature>
<evidence type="ECO:0000256" key="2">
    <source>
        <dbReference type="SAM" id="Phobius"/>
    </source>
</evidence>
<accession>A0ABP7CA65</accession>
<sequence>MLTAAAAFLYAAAPMPPAWQTSDSVSVPGFASVAAADDDGDDDDDEGDDRGDYGGDDDDGGDDGGDDGDGGVRWVRPHPDRAPLGVQGRTGRSSRRGERPRRKADEGADTAGRARGAESGPVGGDDVTVTRQSDECEDCEALETKMGVPSTRDGSTRGQRQRALIALTAIAGTAAILGAVYWLVTRLDLRDPLPSPRHPFSDAAAGKGDADRPPAFRSKVTFDRAQRSEARWRRSPGERRPP</sequence>
<reference evidence="4" key="1">
    <citation type="journal article" date="2019" name="Int. J. Syst. Evol. Microbiol.">
        <title>The Global Catalogue of Microorganisms (GCM) 10K type strain sequencing project: providing services to taxonomists for standard genome sequencing and annotation.</title>
        <authorList>
            <consortium name="The Broad Institute Genomics Platform"/>
            <consortium name="The Broad Institute Genome Sequencing Center for Infectious Disease"/>
            <person name="Wu L."/>
            <person name="Ma J."/>
        </authorList>
    </citation>
    <scope>NUCLEOTIDE SEQUENCE [LARGE SCALE GENOMIC DNA]</scope>
    <source>
        <strain evidence="4">JCM 16904</strain>
    </source>
</reference>
<gene>
    <name evidence="3" type="ORF">GCM10022224_052680</name>
</gene>
<keyword evidence="4" id="KW-1185">Reference proteome</keyword>
<feature type="compositionally biased region" description="Basic and acidic residues" evidence="1">
    <location>
        <begin position="208"/>
        <end position="242"/>
    </location>
</feature>
<dbReference type="EMBL" id="BAAAZP010000098">
    <property type="protein sequence ID" value="GAA3681861.1"/>
    <property type="molecule type" value="Genomic_DNA"/>
</dbReference>
<feature type="region of interest" description="Disordered" evidence="1">
    <location>
        <begin position="30"/>
        <end position="133"/>
    </location>
</feature>
<name>A0ABP7CA65_9ACTN</name>
<feature type="compositionally biased region" description="Acidic residues" evidence="1">
    <location>
        <begin position="36"/>
        <end position="69"/>
    </location>
</feature>
<feature type="region of interest" description="Disordered" evidence="1">
    <location>
        <begin position="198"/>
        <end position="242"/>
    </location>
</feature>
<keyword evidence="2" id="KW-0472">Membrane</keyword>
<protein>
    <recommendedName>
        <fullName evidence="5">Serine/threonine protein kinase</fullName>
    </recommendedName>
</protein>
<organism evidence="3 4">
    <name type="scientific">Nonomuraea antimicrobica</name>
    <dbReference type="NCBI Taxonomy" id="561173"/>
    <lineage>
        <taxon>Bacteria</taxon>
        <taxon>Bacillati</taxon>
        <taxon>Actinomycetota</taxon>
        <taxon>Actinomycetes</taxon>
        <taxon>Streptosporangiales</taxon>
        <taxon>Streptosporangiaceae</taxon>
        <taxon>Nonomuraea</taxon>
    </lineage>
</organism>
<feature type="transmembrane region" description="Helical" evidence="2">
    <location>
        <begin position="163"/>
        <end position="184"/>
    </location>
</feature>
<proteinExistence type="predicted"/>
<evidence type="ECO:0000256" key="1">
    <source>
        <dbReference type="SAM" id="MobiDB-lite"/>
    </source>
</evidence>
<evidence type="ECO:0000313" key="4">
    <source>
        <dbReference type="Proteomes" id="UP001500902"/>
    </source>
</evidence>
<evidence type="ECO:0000313" key="3">
    <source>
        <dbReference type="EMBL" id="GAA3681861.1"/>
    </source>
</evidence>
<comment type="caution">
    <text evidence="3">The sequence shown here is derived from an EMBL/GenBank/DDBJ whole genome shotgun (WGS) entry which is preliminary data.</text>
</comment>
<dbReference type="Proteomes" id="UP001500902">
    <property type="component" value="Unassembled WGS sequence"/>
</dbReference>
<dbReference type="RefSeq" id="WP_344883485.1">
    <property type="nucleotide sequence ID" value="NZ_BAAAZP010000098.1"/>
</dbReference>
<keyword evidence="2" id="KW-1133">Transmembrane helix</keyword>